<keyword evidence="2" id="KW-1185">Reference proteome</keyword>
<accession>A0A2H3DLF6</accession>
<dbReference type="EMBL" id="KZ293670">
    <property type="protein sequence ID" value="PBK89073.1"/>
    <property type="molecule type" value="Genomic_DNA"/>
</dbReference>
<evidence type="ECO:0000313" key="1">
    <source>
        <dbReference type="EMBL" id="PBK89073.1"/>
    </source>
</evidence>
<proteinExistence type="predicted"/>
<dbReference type="InParanoid" id="A0A2H3DLF6"/>
<sequence length="251" mass="27956">MYMGISLSPSDNFICRDWKEVCGIATPSDKEHLLAVIPWWSGDNVESSQGLGFSVFHGPRYIRSESRDPPRSIVSSVLFNVDTGRIVESTSASVIMCCFPHLQLLPSDTHISYKQMNASVQIIRLVTLFGDESKFSHLTGLRYEVIKRHDSVNDDQGGWALFISIINTQTSHCDNYLFLGLSEDNCDLVQYAQGFFIVDQALGSMLKVEPGTAGSNPWMTLDDHVNIHGFTVMDDGSRLLGWTVATDMILL</sequence>
<dbReference type="AlphaFoldDB" id="A0A2H3DLF6"/>
<name>A0A2H3DLF6_ARMGA</name>
<evidence type="ECO:0000313" key="2">
    <source>
        <dbReference type="Proteomes" id="UP000217790"/>
    </source>
</evidence>
<dbReference type="STRING" id="47427.A0A2H3DLF6"/>
<reference evidence="2" key="1">
    <citation type="journal article" date="2017" name="Nat. Ecol. Evol.">
        <title>Genome expansion and lineage-specific genetic innovations in the forest pathogenic fungi Armillaria.</title>
        <authorList>
            <person name="Sipos G."/>
            <person name="Prasanna A.N."/>
            <person name="Walter M.C."/>
            <person name="O'Connor E."/>
            <person name="Balint B."/>
            <person name="Krizsan K."/>
            <person name="Kiss B."/>
            <person name="Hess J."/>
            <person name="Varga T."/>
            <person name="Slot J."/>
            <person name="Riley R."/>
            <person name="Boka B."/>
            <person name="Rigling D."/>
            <person name="Barry K."/>
            <person name="Lee J."/>
            <person name="Mihaltcheva S."/>
            <person name="LaButti K."/>
            <person name="Lipzen A."/>
            <person name="Waldron R."/>
            <person name="Moloney N.M."/>
            <person name="Sperisen C."/>
            <person name="Kredics L."/>
            <person name="Vagvoelgyi C."/>
            <person name="Patrignani A."/>
            <person name="Fitzpatrick D."/>
            <person name="Nagy I."/>
            <person name="Doyle S."/>
            <person name="Anderson J.B."/>
            <person name="Grigoriev I.V."/>
            <person name="Gueldener U."/>
            <person name="Muensterkoetter M."/>
            <person name="Nagy L.G."/>
        </authorList>
    </citation>
    <scope>NUCLEOTIDE SEQUENCE [LARGE SCALE GENOMIC DNA]</scope>
    <source>
        <strain evidence="2">Ar21-2</strain>
    </source>
</reference>
<dbReference type="OrthoDB" id="10575397at2759"/>
<protein>
    <submittedName>
        <fullName evidence="1">Uncharacterized protein</fullName>
    </submittedName>
</protein>
<gene>
    <name evidence="1" type="ORF">ARMGADRAFT_350771</name>
</gene>
<dbReference type="Proteomes" id="UP000217790">
    <property type="component" value="Unassembled WGS sequence"/>
</dbReference>
<organism evidence="1 2">
    <name type="scientific">Armillaria gallica</name>
    <name type="common">Bulbous honey fungus</name>
    <name type="synonym">Armillaria bulbosa</name>
    <dbReference type="NCBI Taxonomy" id="47427"/>
    <lineage>
        <taxon>Eukaryota</taxon>
        <taxon>Fungi</taxon>
        <taxon>Dikarya</taxon>
        <taxon>Basidiomycota</taxon>
        <taxon>Agaricomycotina</taxon>
        <taxon>Agaricomycetes</taxon>
        <taxon>Agaricomycetidae</taxon>
        <taxon>Agaricales</taxon>
        <taxon>Marasmiineae</taxon>
        <taxon>Physalacriaceae</taxon>
        <taxon>Armillaria</taxon>
    </lineage>
</organism>